<sequence length="507" mass="57018">MASFLPFLSECLTEICDIMPCDEAAFEREFAKVKERSQNRDPEDTIATALRAWWPAWIEAFYKSELRALLGTLQTCLPKYLGKVNNHLITARAAYLLVFKEEDGLSQLTDESLSVVCLTDDDRAERTYKVLGSLLSALTIVSQTTFELSNVKILVVKKALGNALIKTAEMFGIVSYAFDHLTHLRASQFSQEPQIGACLYVYLQESKIWLQLIRQVLNRMSDFYIGRLQESVRSTLLQSKIMSRTVSSFLWQDTMRSSIRDILHEYSILKHVSKGMLDVAANALQSPATSARDHLHAGFHSTQVSEEPLEAFSILKKQVALPEYAFLLVGIGYLDLACTEQGAVRVGPPEQHSYDTIQLHGLSSRDQMGVSWLCCVWSDEKFGNIDSGVGAFLDLPQQVGCDVITAEFQFDPKVARRWAEPPKVALWLHTIPYDPAVGVDIEIWAKNITRSSMSVCLCNRTKMPDRVQFAWVAYQPYHPFLISGTVGVPQLHGPHAGTDNELLYHMD</sequence>
<protein>
    <submittedName>
        <fullName evidence="1">Uncharacterized protein</fullName>
    </submittedName>
</protein>
<dbReference type="Proteomes" id="UP001303473">
    <property type="component" value="Unassembled WGS sequence"/>
</dbReference>
<proteinExistence type="predicted"/>
<dbReference type="EMBL" id="MU853812">
    <property type="protein sequence ID" value="KAK3939349.1"/>
    <property type="molecule type" value="Genomic_DNA"/>
</dbReference>
<evidence type="ECO:0000313" key="1">
    <source>
        <dbReference type="EMBL" id="KAK3939349.1"/>
    </source>
</evidence>
<organism evidence="1 2">
    <name type="scientific">Diplogelasinospora grovesii</name>
    <dbReference type="NCBI Taxonomy" id="303347"/>
    <lineage>
        <taxon>Eukaryota</taxon>
        <taxon>Fungi</taxon>
        <taxon>Dikarya</taxon>
        <taxon>Ascomycota</taxon>
        <taxon>Pezizomycotina</taxon>
        <taxon>Sordariomycetes</taxon>
        <taxon>Sordariomycetidae</taxon>
        <taxon>Sordariales</taxon>
        <taxon>Diplogelasinosporaceae</taxon>
        <taxon>Diplogelasinospora</taxon>
    </lineage>
</organism>
<gene>
    <name evidence="1" type="ORF">QBC46DRAFT_409247</name>
</gene>
<keyword evidence="2" id="KW-1185">Reference proteome</keyword>
<evidence type="ECO:0000313" key="2">
    <source>
        <dbReference type="Proteomes" id="UP001303473"/>
    </source>
</evidence>
<dbReference type="InterPro" id="IPR037221">
    <property type="entry name" value="H-type_lectin_dom_sf"/>
</dbReference>
<name>A0AAN6S3P2_9PEZI</name>
<accession>A0AAN6S3P2</accession>
<dbReference type="SUPFAM" id="SSF141086">
    <property type="entry name" value="Agglutinin HPA-like"/>
    <property type="match status" value="1"/>
</dbReference>
<reference evidence="2" key="1">
    <citation type="journal article" date="2023" name="Mol. Phylogenet. Evol.">
        <title>Genome-scale phylogeny and comparative genomics of the fungal order Sordariales.</title>
        <authorList>
            <person name="Hensen N."/>
            <person name="Bonometti L."/>
            <person name="Westerberg I."/>
            <person name="Brannstrom I.O."/>
            <person name="Guillou S."/>
            <person name="Cros-Aarteil S."/>
            <person name="Calhoun S."/>
            <person name="Haridas S."/>
            <person name="Kuo A."/>
            <person name="Mondo S."/>
            <person name="Pangilinan J."/>
            <person name="Riley R."/>
            <person name="LaButti K."/>
            <person name="Andreopoulos B."/>
            <person name="Lipzen A."/>
            <person name="Chen C."/>
            <person name="Yan M."/>
            <person name="Daum C."/>
            <person name="Ng V."/>
            <person name="Clum A."/>
            <person name="Steindorff A."/>
            <person name="Ohm R.A."/>
            <person name="Martin F."/>
            <person name="Silar P."/>
            <person name="Natvig D.O."/>
            <person name="Lalanne C."/>
            <person name="Gautier V."/>
            <person name="Ament-Velasquez S.L."/>
            <person name="Kruys A."/>
            <person name="Hutchinson M.I."/>
            <person name="Powell A.J."/>
            <person name="Barry K."/>
            <person name="Miller A.N."/>
            <person name="Grigoriev I.V."/>
            <person name="Debuchy R."/>
            <person name="Gladieux P."/>
            <person name="Hiltunen Thoren M."/>
            <person name="Johannesson H."/>
        </authorList>
    </citation>
    <scope>NUCLEOTIDE SEQUENCE [LARGE SCALE GENOMIC DNA]</scope>
    <source>
        <strain evidence="2">CBS 340.73</strain>
    </source>
</reference>
<comment type="caution">
    <text evidence="1">The sequence shown here is derived from an EMBL/GenBank/DDBJ whole genome shotgun (WGS) entry which is preliminary data.</text>
</comment>
<dbReference type="AlphaFoldDB" id="A0AAN6S3P2"/>